<evidence type="ECO:0000256" key="2">
    <source>
        <dbReference type="SAM" id="MobiDB-lite"/>
    </source>
</evidence>
<evidence type="ECO:0000256" key="3">
    <source>
        <dbReference type="SAM" id="SignalP"/>
    </source>
</evidence>
<dbReference type="Pfam" id="PF13041">
    <property type="entry name" value="PPR_2"/>
    <property type="match status" value="1"/>
</dbReference>
<dbReference type="Gene3D" id="1.25.40.10">
    <property type="entry name" value="Tetratricopeptide repeat domain"/>
    <property type="match status" value="3"/>
</dbReference>
<protein>
    <recommendedName>
        <fullName evidence="5">Pentacotripeptide-repeat region of PRORP domain-containing protein</fullName>
    </recommendedName>
</protein>
<accession>A0A7S3V5L1</accession>
<dbReference type="InterPro" id="IPR011990">
    <property type="entry name" value="TPR-like_helical_dom_sf"/>
</dbReference>
<dbReference type="AlphaFoldDB" id="A0A7S3V5L1"/>
<keyword evidence="1" id="KW-0677">Repeat</keyword>
<dbReference type="EMBL" id="HBIO01004244">
    <property type="protein sequence ID" value="CAE0458074.1"/>
    <property type="molecule type" value="Transcribed_RNA"/>
</dbReference>
<gene>
    <name evidence="4" type="ORF">CDEB00056_LOCUS2915</name>
</gene>
<evidence type="ECO:0000256" key="1">
    <source>
        <dbReference type="ARBA" id="ARBA00022737"/>
    </source>
</evidence>
<feature type="compositionally biased region" description="Basic and acidic residues" evidence="2">
    <location>
        <begin position="127"/>
        <end position="147"/>
    </location>
</feature>
<evidence type="ECO:0008006" key="5">
    <source>
        <dbReference type="Google" id="ProtNLM"/>
    </source>
</evidence>
<feature type="chain" id="PRO_5030532768" description="Pentacotripeptide-repeat region of PRORP domain-containing protein" evidence="3">
    <location>
        <begin position="26"/>
        <end position="890"/>
    </location>
</feature>
<reference evidence="4" key="1">
    <citation type="submission" date="2021-01" db="EMBL/GenBank/DDBJ databases">
        <authorList>
            <person name="Corre E."/>
            <person name="Pelletier E."/>
            <person name="Niang G."/>
            <person name="Scheremetjew M."/>
            <person name="Finn R."/>
            <person name="Kale V."/>
            <person name="Holt S."/>
            <person name="Cochrane G."/>
            <person name="Meng A."/>
            <person name="Brown T."/>
            <person name="Cohen L."/>
        </authorList>
    </citation>
    <scope>NUCLEOTIDE SEQUENCE</scope>
    <source>
        <strain evidence="4">MM31A-1</strain>
    </source>
</reference>
<dbReference type="PANTHER" id="PTHR47942">
    <property type="entry name" value="TETRATRICOPEPTIDE REPEAT (TPR)-LIKE SUPERFAMILY PROTEIN-RELATED"/>
    <property type="match status" value="1"/>
</dbReference>
<dbReference type="PANTHER" id="PTHR47942:SF63">
    <property type="entry name" value="PENTATRICOPEPTIDE REPEAT-CONTAINING PROTEIN"/>
    <property type="match status" value="1"/>
</dbReference>
<dbReference type="InterPro" id="IPR002885">
    <property type="entry name" value="PPR_rpt"/>
</dbReference>
<dbReference type="InterPro" id="IPR051222">
    <property type="entry name" value="PPR/CCM1_RNA-binding"/>
</dbReference>
<evidence type="ECO:0000313" key="4">
    <source>
        <dbReference type="EMBL" id="CAE0458074.1"/>
    </source>
</evidence>
<feature type="region of interest" description="Disordered" evidence="2">
    <location>
        <begin position="124"/>
        <end position="149"/>
    </location>
</feature>
<keyword evidence="3" id="KW-0732">Signal</keyword>
<sequence>MCLSRTKFTLFFVIVLIFPSRICDAIATQRPGTSNNSHPQADSTSLFNADILRIASRTTKRSGNFNPIHAAEHSERMLFQMIDMFEQSQHNTALPNAETFRIVLKSYANLGRVRWKDGENVNVSMEEQNKYDDSNGRNSKNESKAPPKDLISAVDRMENILIKFDDFSWEDEDGKICHLQPNTNILNLILKAYAKCSFQSIPYNSSDLKEEDMTLPWLGKKEDRGSYAQRAEKVLNIMLRSEDESMIPNGVTYASVIEAWSCQQPNLKMLAHADWEIKNHRNENIKYSCVTNASRWLPKLESLYEVEVERDESIEGKDRRNMRRLLLWAYSDTLEGWARCGMDKSARKAYDCMVKIEELSDEDVADVERIQTTPLDFDEERNEFSSEPSESASRYQDWIVQPNLKLFDEMDEFLHPEYPIYPNSQSYTSTIMVLSRSRAANAPETAHNLLNKMLKLYDSGNWFKNRPNLVAFNSVISAYGKSPKFNGAEMAEKVLNLVEELYFSSPQYKYLKPDVVTFNAAVTAWSKSKEEAAVYRAEEIVERMEEHYNSYGSNFLDVKPDMYTYNSLIFAWLRSDLGKTSAENAESILRLLIEKYDNGEKEYLPSQKAFCSVVNAWSKSFVPSDTVDHNSWINNKSLSEAYSVKRAMGLLELMERMYSEGINSLKPDVITYTSVIDSIARSRMTEGSEMAFELLHKMERRFKKSGDKSMKPNVKSYSCVLQSLIHSQRADKHNRANGVLEHMKQMDVEPNSFTYNYVINCAATVQGDEAVKMDAFKIALNAFTNLRSSPDHQTDSFTFAFFLKACCLMPMTKLRSEIATKTFQECCSYGKVNDEVIKRLSRVFMDEPEELRAILKCNKANAKFVTAYDLPKSWSQHAAGKKKSRGRKNL</sequence>
<organism evidence="4">
    <name type="scientific">Chaetoceros debilis</name>
    <dbReference type="NCBI Taxonomy" id="122233"/>
    <lineage>
        <taxon>Eukaryota</taxon>
        <taxon>Sar</taxon>
        <taxon>Stramenopiles</taxon>
        <taxon>Ochrophyta</taxon>
        <taxon>Bacillariophyta</taxon>
        <taxon>Coscinodiscophyceae</taxon>
        <taxon>Chaetocerotophycidae</taxon>
        <taxon>Chaetocerotales</taxon>
        <taxon>Chaetocerotaceae</taxon>
        <taxon>Chaetoceros</taxon>
    </lineage>
</organism>
<name>A0A7S3V5L1_9STRA</name>
<proteinExistence type="predicted"/>
<feature type="signal peptide" evidence="3">
    <location>
        <begin position="1"/>
        <end position="25"/>
    </location>
</feature>